<dbReference type="PANTHER" id="PTHR34931:SF4">
    <property type="entry name" value="GEO13385P1-RELATED"/>
    <property type="match status" value="1"/>
</dbReference>
<dbReference type="GeneID" id="117569430"/>
<sequence>MVSCSRCRPLECQCLAGNWYKNCSCSSKGRQSKFERLKMQLQLNFPFALLLLMLLGLSHAQPTYIKWGELVEHIPTAVSHQSSTVVHSSVPQRTPLLAPAVRSFVVSSLRPAPTAYVHSHGPLGWSYLYAAPATATATAKFYGN</sequence>
<dbReference type="Pfam" id="PF04527">
    <property type="entry name" value="Retinin_C"/>
    <property type="match status" value="1"/>
</dbReference>
<keyword evidence="1" id="KW-1133">Transmembrane helix</keyword>
<dbReference type="PANTHER" id="PTHR34931">
    <property type="entry name" value="FI02976P-RELATED"/>
    <property type="match status" value="1"/>
</dbReference>
<dbReference type="AlphaFoldDB" id="A0A6P8WS00"/>
<dbReference type="OrthoDB" id="7864356at2759"/>
<proteinExistence type="predicted"/>
<organism evidence="2 3">
    <name type="scientific">Drosophila albomicans</name>
    <name type="common">Fruit fly</name>
    <dbReference type="NCBI Taxonomy" id="7291"/>
    <lineage>
        <taxon>Eukaryota</taxon>
        <taxon>Metazoa</taxon>
        <taxon>Ecdysozoa</taxon>
        <taxon>Arthropoda</taxon>
        <taxon>Hexapoda</taxon>
        <taxon>Insecta</taxon>
        <taxon>Pterygota</taxon>
        <taxon>Neoptera</taxon>
        <taxon>Endopterygota</taxon>
        <taxon>Diptera</taxon>
        <taxon>Brachycera</taxon>
        <taxon>Muscomorpha</taxon>
        <taxon>Ephydroidea</taxon>
        <taxon>Drosophilidae</taxon>
        <taxon>Drosophila</taxon>
    </lineage>
</organism>
<keyword evidence="2" id="KW-1185">Reference proteome</keyword>
<evidence type="ECO:0000313" key="3">
    <source>
        <dbReference type="RefSeq" id="XP_034106481.1"/>
    </source>
</evidence>
<dbReference type="Proteomes" id="UP000515160">
    <property type="component" value="Chromosome 3"/>
</dbReference>
<feature type="transmembrane region" description="Helical" evidence="1">
    <location>
        <begin position="41"/>
        <end position="60"/>
    </location>
</feature>
<gene>
    <name evidence="3" type="primary">LOC117569430</name>
</gene>
<accession>A0A6P8WS00</accession>
<name>A0A6P8WS00_DROAB</name>
<keyword evidence="1" id="KW-0472">Membrane</keyword>
<dbReference type="RefSeq" id="XP_034106481.1">
    <property type="nucleotide sequence ID" value="XM_034250590.2"/>
</dbReference>
<dbReference type="InterPro" id="IPR007614">
    <property type="entry name" value="Retinin_C"/>
</dbReference>
<evidence type="ECO:0000256" key="1">
    <source>
        <dbReference type="SAM" id="Phobius"/>
    </source>
</evidence>
<reference evidence="3" key="1">
    <citation type="submission" date="2025-08" db="UniProtKB">
        <authorList>
            <consortium name="RefSeq"/>
        </authorList>
    </citation>
    <scope>IDENTIFICATION</scope>
    <source>
        <strain evidence="3">15112-1751.03</strain>
        <tissue evidence="3">Whole Adult</tissue>
    </source>
</reference>
<protein>
    <submittedName>
        <fullName evidence="3">Retinin</fullName>
    </submittedName>
</protein>
<keyword evidence="1" id="KW-0812">Transmembrane</keyword>
<evidence type="ECO:0000313" key="2">
    <source>
        <dbReference type="Proteomes" id="UP000515160"/>
    </source>
</evidence>